<feature type="non-terminal residue" evidence="1">
    <location>
        <position position="1"/>
    </location>
</feature>
<dbReference type="RefSeq" id="WP_378078514.1">
    <property type="nucleotide sequence ID" value="NZ_JBHTMK010000014.1"/>
</dbReference>
<gene>
    <name evidence="1" type="ORF">ACFQ5G_10780</name>
</gene>
<evidence type="ECO:0000313" key="1">
    <source>
        <dbReference type="EMBL" id="MFD1365827.1"/>
    </source>
</evidence>
<dbReference type="Proteomes" id="UP001597183">
    <property type="component" value="Unassembled WGS sequence"/>
</dbReference>
<name>A0ABW4A5F4_9ACTN</name>
<dbReference type="EMBL" id="JBHTMK010000014">
    <property type="protein sequence ID" value="MFD1365827.1"/>
    <property type="molecule type" value="Genomic_DNA"/>
</dbReference>
<evidence type="ECO:0000313" key="2">
    <source>
        <dbReference type="Proteomes" id="UP001597183"/>
    </source>
</evidence>
<organism evidence="1 2">
    <name type="scientific">Actinoplanes sichuanensis</name>
    <dbReference type="NCBI Taxonomy" id="512349"/>
    <lineage>
        <taxon>Bacteria</taxon>
        <taxon>Bacillati</taxon>
        <taxon>Actinomycetota</taxon>
        <taxon>Actinomycetes</taxon>
        <taxon>Micromonosporales</taxon>
        <taxon>Micromonosporaceae</taxon>
        <taxon>Actinoplanes</taxon>
    </lineage>
</organism>
<protein>
    <submittedName>
        <fullName evidence="1">Uncharacterized protein</fullName>
    </submittedName>
</protein>
<proteinExistence type="predicted"/>
<keyword evidence="2" id="KW-1185">Reference proteome</keyword>
<comment type="caution">
    <text evidence="1">The sequence shown here is derived from an EMBL/GenBank/DDBJ whole genome shotgun (WGS) entry which is preliminary data.</text>
</comment>
<sequence length="71" mass="7864">TPRIRSSMPYHQTTQSPCLLERAKSIARSADNDFALILVAEDLAMLASLCPPERRVMAKEISDDFAASIRS</sequence>
<reference evidence="2" key="1">
    <citation type="journal article" date="2019" name="Int. J. Syst. Evol. Microbiol.">
        <title>The Global Catalogue of Microorganisms (GCM) 10K type strain sequencing project: providing services to taxonomists for standard genome sequencing and annotation.</title>
        <authorList>
            <consortium name="The Broad Institute Genomics Platform"/>
            <consortium name="The Broad Institute Genome Sequencing Center for Infectious Disease"/>
            <person name="Wu L."/>
            <person name="Ma J."/>
        </authorList>
    </citation>
    <scope>NUCLEOTIDE SEQUENCE [LARGE SCALE GENOMIC DNA]</scope>
    <source>
        <strain evidence="2">CCM 7526</strain>
    </source>
</reference>
<accession>A0ABW4A5F4</accession>